<gene>
    <name evidence="6 8" type="primary">rplU</name>
    <name evidence="8" type="ORF">FW784_03260</name>
</gene>
<keyword evidence="5 6" id="KW-0687">Ribonucleoprotein</keyword>
<keyword evidence="4 6" id="KW-0689">Ribosomal protein</keyword>
<evidence type="ECO:0000256" key="1">
    <source>
        <dbReference type="ARBA" id="ARBA00008563"/>
    </source>
</evidence>
<dbReference type="GO" id="GO:0019843">
    <property type="term" value="F:rRNA binding"/>
    <property type="evidence" value="ECO:0007669"/>
    <property type="project" value="UniProtKB-UniRule"/>
</dbReference>
<keyword evidence="3 6" id="KW-0694">RNA-binding</keyword>
<dbReference type="PANTHER" id="PTHR21349">
    <property type="entry name" value="50S RIBOSOMAL PROTEIN L21"/>
    <property type="match status" value="1"/>
</dbReference>
<evidence type="ECO:0000256" key="7">
    <source>
        <dbReference type="RuleBase" id="RU000562"/>
    </source>
</evidence>
<keyword evidence="2 6" id="KW-0699">rRNA-binding</keyword>
<reference evidence="8 9" key="1">
    <citation type="submission" date="2019-08" db="EMBL/GenBank/DDBJ databases">
        <title>Draft genome sequence of Lysobacter sp. UKS-15.</title>
        <authorList>
            <person name="Im W.-T."/>
        </authorList>
    </citation>
    <scope>NUCLEOTIDE SEQUENCE [LARGE SCALE GENOMIC DNA]</scope>
    <source>
        <strain evidence="8 9">UKS-15</strain>
    </source>
</reference>
<dbReference type="GO" id="GO:1990904">
    <property type="term" value="C:ribonucleoprotein complex"/>
    <property type="evidence" value="ECO:0007669"/>
    <property type="project" value="UniProtKB-KW"/>
</dbReference>
<dbReference type="GO" id="GO:0005737">
    <property type="term" value="C:cytoplasm"/>
    <property type="evidence" value="ECO:0007669"/>
    <property type="project" value="UniProtKB-ARBA"/>
</dbReference>
<dbReference type="InterPro" id="IPR028909">
    <property type="entry name" value="bL21-like"/>
</dbReference>
<evidence type="ECO:0000256" key="2">
    <source>
        <dbReference type="ARBA" id="ARBA00022730"/>
    </source>
</evidence>
<protein>
    <recommendedName>
        <fullName evidence="6">Large ribosomal subunit protein bL21</fullName>
    </recommendedName>
</protein>
<evidence type="ECO:0000256" key="3">
    <source>
        <dbReference type="ARBA" id="ARBA00022884"/>
    </source>
</evidence>
<dbReference type="InterPro" id="IPR001787">
    <property type="entry name" value="Ribosomal_bL21"/>
</dbReference>
<comment type="function">
    <text evidence="6 7">This protein binds to 23S rRNA in the presence of protein L20.</text>
</comment>
<dbReference type="InterPro" id="IPR036164">
    <property type="entry name" value="bL21-like_sf"/>
</dbReference>
<dbReference type="OrthoDB" id="9813334at2"/>
<evidence type="ECO:0000313" key="8">
    <source>
        <dbReference type="EMBL" id="TZF90936.1"/>
    </source>
</evidence>
<dbReference type="Pfam" id="PF00829">
    <property type="entry name" value="Ribosomal_L21p"/>
    <property type="match status" value="1"/>
</dbReference>
<dbReference type="InterPro" id="IPR018258">
    <property type="entry name" value="Ribosomal_bL21_CS"/>
</dbReference>
<dbReference type="GO" id="GO:0005840">
    <property type="term" value="C:ribosome"/>
    <property type="evidence" value="ECO:0007669"/>
    <property type="project" value="UniProtKB-KW"/>
</dbReference>
<accession>A0A5D8Z8P4</accession>
<dbReference type="GO" id="GO:0006412">
    <property type="term" value="P:translation"/>
    <property type="evidence" value="ECO:0007669"/>
    <property type="project" value="UniProtKB-UniRule"/>
</dbReference>
<evidence type="ECO:0000256" key="5">
    <source>
        <dbReference type="ARBA" id="ARBA00023274"/>
    </source>
</evidence>
<name>A0A5D8Z8P4_9GAMM</name>
<evidence type="ECO:0000256" key="6">
    <source>
        <dbReference type="HAMAP-Rule" id="MF_01363"/>
    </source>
</evidence>
<evidence type="ECO:0000256" key="4">
    <source>
        <dbReference type="ARBA" id="ARBA00022980"/>
    </source>
</evidence>
<dbReference type="SUPFAM" id="SSF141091">
    <property type="entry name" value="L21p-like"/>
    <property type="match status" value="1"/>
</dbReference>
<dbReference type="NCBIfam" id="TIGR00061">
    <property type="entry name" value="L21"/>
    <property type="match status" value="1"/>
</dbReference>
<dbReference type="RefSeq" id="WP_149351933.1">
    <property type="nucleotide sequence ID" value="NZ_VTRV01000021.1"/>
</dbReference>
<dbReference type="AlphaFoldDB" id="A0A5D8Z8P4"/>
<sequence>MYAVLVTGGKQYRVMEGETLRVELLEADADSEITFDNILMLGGSDGVKLGDALKGALVRAKVVGHGRADKIKIVKFRRRKHHRKQMGHRQHYTEIQITGIAAGDKK</sequence>
<comment type="similarity">
    <text evidence="1 6 7">Belongs to the bacterial ribosomal protein bL21 family.</text>
</comment>
<dbReference type="EMBL" id="VTRV01000021">
    <property type="protein sequence ID" value="TZF90936.1"/>
    <property type="molecule type" value="Genomic_DNA"/>
</dbReference>
<dbReference type="PROSITE" id="PS01169">
    <property type="entry name" value="RIBOSOMAL_L21"/>
    <property type="match status" value="1"/>
</dbReference>
<evidence type="ECO:0000313" key="9">
    <source>
        <dbReference type="Proteomes" id="UP000323164"/>
    </source>
</evidence>
<dbReference type="HAMAP" id="MF_01363">
    <property type="entry name" value="Ribosomal_bL21"/>
    <property type="match status" value="1"/>
</dbReference>
<proteinExistence type="inferred from homology"/>
<dbReference type="PANTHER" id="PTHR21349:SF0">
    <property type="entry name" value="LARGE RIBOSOMAL SUBUNIT PROTEIN BL21M"/>
    <property type="match status" value="1"/>
</dbReference>
<dbReference type="Proteomes" id="UP000323164">
    <property type="component" value="Unassembled WGS sequence"/>
</dbReference>
<organism evidence="8 9">
    <name type="scientific">Cognatilysobacter lacus</name>
    <dbReference type="NCBI Taxonomy" id="1643323"/>
    <lineage>
        <taxon>Bacteria</taxon>
        <taxon>Pseudomonadati</taxon>
        <taxon>Pseudomonadota</taxon>
        <taxon>Gammaproteobacteria</taxon>
        <taxon>Lysobacterales</taxon>
        <taxon>Lysobacteraceae</taxon>
        <taxon>Cognatilysobacter</taxon>
    </lineage>
</organism>
<comment type="subunit">
    <text evidence="6">Part of the 50S ribosomal subunit. Contacts protein L20.</text>
</comment>
<keyword evidence="9" id="KW-1185">Reference proteome</keyword>
<comment type="caution">
    <text evidence="8">The sequence shown here is derived from an EMBL/GenBank/DDBJ whole genome shotgun (WGS) entry which is preliminary data.</text>
</comment>
<dbReference type="GO" id="GO:0003735">
    <property type="term" value="F:structural constituent of ribosome"/>
    <property type="evidence" value="ECO:0007669"/>
    <property type="project" value="InterPro"/>
</dbReference>